<sequence length="283" mass="32557">MMTPSWNSHYPDPDVLKEEIRNMCDAFVHVLVETVPEEQIAGIYHKGSTQKAWDSPLDYVPEISDLDIHLLFADDAGVTTHLSTPERALAIQEKVEQWFLHRLPDPYHIPRVQLMVLNELLKEPDFCASPRGTITVLFGATYPYPARTDEGTIRLTDCKYLLEQEHYLREYPQHAVDKYATYLLQSLRTMVWHVSPTAPRVLSILGVPFERAWGTNRTTMVTLLEQQGQRELARDYAHFYINAWEYFLSHYENTGAGRAAARSGIHVLRKGVELARTFKKSTV</sequence>
<comment type="caution">
    <text evidence="1">The sequence shown here is derived from an EMBL/GenBank/DDBJ whole genome shotgun (WGS) entry which is preliminary data.</text>
</comment>
<dbReference type="EMBL" id="LJUO01000075">
    <property type="protein sequence ID" value="KPK70997.1"/>
    <property type="molecule type" value="Genomic_DNA"/>
</dbReference>
<reference evidence="1 2" key="1">
    <citation type="journal article" date="2015" name="Microbiome">
        <title>Genomic resolution of linkages in carbon, nitrogen, and sulfur cycling among widespread estuary sediment bacteria.</title>
        <authorList>
            <person name="Baker B.J."/>
            <person name="Lazar C.S."/>
            <person name="Teske A.P."/>
            <person name="Dick G.J."/>
        </authorList>
    </citation>
    <scope>NUCLEOTIDE SEQUENCE [LARGE SCALE GENOMIC DNA]</scope>
    <source>
        <strain evidence="1">SM23_60</strain>
    </source>
</reference>
<accession>A0A0S8GD94</accession>
<protein>
    <submittedName>
        <fullName evidence="1">Uncharacterized protein</fullName>
    </submittedName>
</protein>
<gene>
    <name evidence="1" type="ORF">AMJ87_07980</name>
</gene>
<organism evidence="1 2">
    <name type="scientific">candidate division WOR_3 bacterium SM23_60</name>
    <dbReference type="NCBI Taxonomy" id="1703780"/>
    <lineage>
        <taxon>Bacteria</taxon>
        <taxon>Bacteria division WOR-3</taxon>
    </lineage>
</organism>
<evidence type="ECO:0000313" key="2">
    <source>
        <dbReference type="Proteomes" id="UP000051096"/>
    </source>
</evidence>
<dbReference type="Proteomes" id="UP000051096">
    <property type="component" value="Unassembled WGS sequence"/>
</dbReference>
<name>A0A0S8GD94_UNCW3</name>
<proteinExistence type="predicted"/>
<dbReference type="AlphaFoldDB" id="A0A0S8GD94"/>
<evidence type="ECO:0000313" key="1">
    <source>
        <dbReference type="EMBL" id="KPK70997.1"/>
    </source>
</evidence>
<dbReference type="PATRIC" id="fig|1703780.3.peg.395"/>